<reference evidence="3 4" key="1">
    <citation type="submission" date="2017-04" db="EMBL/GenBank/DDBJ databases">
        <authorList>
            <person name="Afonso C.L."/>
            <person name="Miller P.J."/>
            <person name="Scott M.A."/>
            <person name="Spackman E."/>
            <person name="Goraichik I."/>
            <person name="Dimitrov K.M."/>
            <person name="Suarez D.L."/>
            <person name="Swayne D.E."/>
        </authorList>
    </citation>
    <scope>NUCLEOTIDE SEQUENCE [LARGE SCALE GENOMIC DNA]</scope>
    <source>
        <strain evidence="3 4">DSM 23236</strain>
    </source>
</reference>
<evidence type="ECO:0000256" key="2">
    <source>
        <dbReference type="SAM" id="SignalP"/>
    </source>
</evidence>
<dbReference type="AlphaFoldDB" id="A0A1W1XHS9"/>
<dbReference type="InterPro" id="IPR037873">
    <property type="entry name" value="BamE-like"/>
</dbReference>
<keyword evidence="4" id="KW-1185">Reference proteome</keyword>
<dbReference type="Gene3D" id="3.30.1450.10">
    <property type="match status" value="1"/>
</dbReference>
<feature type="signal peptide" evidence="2">
    <location>
        <begin position="1"/>
        <end position="25"/>
    </location>
</feature>
<gene>
    <name evidence="3" type="ORF">SAMN02745857_01586</name>
</gene>
<name>A0A1W1XHS9_9NEIS</name>
<organism evidence="3 4">
    <name type="scientific">Andreprevotia lacus DSM 23236</name>
    <dbReference type="NCBI Taxonomy" id="1121001"/>
    <lineage>
        <taxon>Bacteria</taxon>
        <taxon>Pseudomonadati</taxon>
        <taxon>Pseudomonadota</taxon>
        <taxon>Betaproteobacteria</taxon>
        <taxon>Neisseriales</taxon>
        <taxon>Chitinibacteraceae</taxon>
        <taxon>Andreprevotia</taxon>
    </lineage>
</organism>
<keyword evidence="1 2" id="KW-0732">Signal</keyword>
<feature type="chain" id="PRO_5013207103" description="Lipoprotein SmpA/OmlA domain-containing protein" evidence="2">
    <location>
        <begin position="26"/>
        <end position="128"/>
    </location>
</feature>
<proteinExistence type="predicted"/>
<evidence type="ECO:0008006" key="5">
    <source>
        <dbReference type="Google" id="ProtNLM"/>
    </source>
</evidence>
<protein>
    <recommendedName>
        <fullName evidence="5">Lipoprotein SmpA/OmlA domain-containing protein</fullName>
    </recommendedName>
</protein>
<evidence type="ECO:0000313" key="3">
    <source>
        <dbReference type="EMBL" id="SMC23387.1"/>
    </source>
</evidence>
<evidence type="ECO:0000313" key="4">
    <source>
        <dbReference type="Proteomes" id="UP000192761"/>
    </source>
</evidence>
<sequence>MHMKPGRKMSALLLGLLVLQLGACASSPGANHNQSRVMDQADQHIVVGVTRREQVRSLMGPPSETSLDDAGHEVWIYQDVVKVPLLVSLIPIVGDVADVVEMTHDNRELIVQFDAADVVQKVKVRKVN</sequence>
<dbReference type="STRING" id="1121001.SAMN02745857_01586"/>
<accession>A0A1W1XHS9</accession>
<dbReference type="Proteomes" id="UP000192761">
    <property type="component" value="Unassembled WGS sequence"/>
</dbReference>
<dbReference type="EMBL" id="FWXD01000008">
    <property type="protein sequence ID" value="SMC23387.1"/>
    <property type="molecule type" value="Genomic_DNA"/>
</dbReference>
<evidence type="ECO:0000256" key="1">
    <source>
        <dbReference type="ARBA" id="ARBA00022729"/>
    </source>
</evidence>